<name>A0ABU6UK08_9FABA</name>
<feature type="compositionally biased region" description="Acidic residues" evidence="1">
    <location>
        <begin position="276"/>
        <end position="295"/>
    </location>
</feature>
<feature type="region of interest" description="Disordered" evidence="1">
    <location>
        <begin position="232"/>
        <end position="256"/>
    </location>
</feature>
<keyword evidence="3" id="KW-1185">Reference proteome</keyword>
<protein>
    <recommendedName>
        <fullName evidence="4">Reverse transcriptase domain-containing protein</fullName>
    </recommendedName>
</protein>
<dbReference type="Proteomes" id="UP001341840">
    <property type="component" value="Unassembled WGS sequence"/>
</dbReference>
<gene>
    <name evidence="2" type="ORF">PIB30_061852</name>
</gene>
<evidence type="ECO:0000313" key="2">
    <source>
        <dbReference type="EMBL" id="MED6161551.1"/>
    </source>
</evidence>
<accession>A0ABU6UK08</accession>
<proteinExistence type="predicted"/>
<organism evidence="2 3">
    <name type="scientific">Stylosanthes scabra</name>
    <dbReference type="NCBI Taxonomy" id="79078"/>
    <lineage>
        <taxon>Eukaryota</taxon>
        <taxon>Viridiplantae</taxon>
        <taxon>Streptophyta</taxon>
        <taxon>Embryophyta</taxon>
        <taxon>Tracheophyta</taxon>
        <taxon>Spermatophyta</taxon>
        <taxon>Magnoliopsida</taxon>
        <taxon>eudicotyledons</taxon>
        <taxon>Gunneridae</taxon>
        <taxon>Pentapetalae</taxon>
        <taxon>rosids</taxon>
        <taxon>fabids</taxon>
        <taxon>Fabales</taxon>
        <taxon>Fabaceae</taxon>
        <taxon>Papilionoideae</taxon>
        <taxon>50 kb inversion clade</taxon>
        <taxon>dalbergioids sensu lato</taxon>
        <taxon>Dalbergieae</taxon>
        <taxon>Pterocarpus clade</taxon>
        <taxon>Stylosanthes</taxon>
    </lineage>
</organism>
<evidence type="ECO:0008006" key="4">
    <source>
        <dbReference type="Google" id="ProtNLM"/>
    </source>
</evidence>
<sequence length="329" mass="36777">MPGKLRSRWEGPYKVKDISPYGTIELEHESSKITFKVNGHRVKLYHEQHIGKEADVYLLRDANDHQGTINDHLVEDNSKWKVLLRDRAVAWVDLRPSSISPRAPQATRSHKPKNMRYGPQPGHAPVSRDRVTMDHKRQCTSKGKEKLIPPPTRASPRLAATKTPHSLTSPISVLQPKKLFVLAIAANTLGSHSKAAGNLHAPTTGGPRTTKVRRTARISVKPIKRNFSTRIASKGAPSKVAPKEADVMDISSDSEKDMRDYEAALELTVMDGTINQEEEEEEDNEEEKEDLEEYPEADILDHFFDTDSDYADYLALDDLDPADSSEGSS</sequence>
<reference evidence="2 3" key="1">
    <citation type="journal article" date="2023" name="Plants (Basel)">
        <title>Bridging the Gap: Combining Genomics and Transcriptomics Approaches to Understand Stylosanthes scabra, an Orphan Legume from the Brazilian Caatinga.</title>
        <authorList>
            <person name="Ferreira-Neto J.R.C."/>
            <person name="da Silva M.D."/>
            <person name="Binneck E."/>
            <person name="de Melo N.F."/>
            <person name="da Silva R.H."/>
            <person name="de Melo A.L.T.M."/>
            <person name="Pandolfi V."/>
            <person name="Bustamante F.O."/>
            <person name="Brasileiro-Vidal A.C."/>
            <person name="Benko-Iseppon A.M."/>
        </authorList>
    </citation>
    <scope>NUCLEOTIDE SEQUENCE [LARGE SCALE GENOMIC DNA]</scope>
    <source>
        <tissue evidence="2">Leaves</tissue>
    </source>
</reference>
<feature type="compositionally biased region" description="Basic and acidic residues" evidence="1">
    <location>
        <begin position="126"/>
        <end position="147"/>
    </location>
</feature>
<feature type="region of interest" description="Disordered" evidence="1">
    <location>
        <begin position="98"/>
        <end position="164"/>
    </location>
</feature>
<evidence type="ECO:0000256" key="1">
    <source>
        <dbReference type="SAM" id="MobiDB-lite"/>
    </source>
</evidence>
<dbReference type="EMBL" id="JASCZI010121395">
    <property type="protein sequence ID" value="MED6161551.1"/>
    <property type="molecule type" value="Genomic_DNA"/>
</dbReference>
<comment type="caution">
    <text evidence="2">The sequence shown here is derived from an EMBL/GenBank/DDBJ whole genome shotgun (WGS) entry which is preliminary data.</text>
</comment>
<feature type="region of interest" description="Disordered" evidence="1">
    <location>
        <begin position="271"/>
        <end position="295"/>
    </location>
</feature>
<evidence type="ECO:0000313" key="3">
    <source>
        <dbReference type="Proteomes" id="UP001341840"/>
    </source>
</evidence>